<proteinExistence type="predicted"/>
<organism evidence="1 2">
    <name type="scientific">Oleiagrimonas citrea</name>
    <dbReference type="NCBI Taxonomy" id="1665687"/>
    <lineage>
        <taxon>Bacteria</taxon>
        <taxon>Pseudomonadati</taxon>
        <taxon>Pseudomonadota</taxon>
        <taxon>Gammaproteobacteria</taxon>
        <taxon>Lysobacterales</taxon>
        <taxon>Rhodanobacteraceae</taxon>
        <taxon>Oleiagrimonas</taxon>
    </lineage>
</organism>
<dbReference type="EMBL" id="JAAZQD010000002">
    <property type="protein sequence ID" value="NKZ38567.1"/>
    <property type="molecule type" value="Genomic_DNA"/>
</dbReference>
<dbReference type="AlphaFoldDB" id="A0A846ZLK9"/>
<accession>A0A846ZLK9</accession>
<evidence type="ECO:0000313" key="1">
    <source>
        <dbReference type="EMBL" id="NKZ38567.1"/>
    </source>
</evidence>
<gene>
    <name evidence="1" type="ORF">HF690_06300</name>
</gene>
<dbReference type="RefSeq" id="WP_168608842.1">
    <property type="nucleotide sequence ID" value="NZ_JAAZQD010000002.1"/>
</dbReference>
<evidence type="ECO:0000313" key="2">
    <source>
        <dbReference type="Proteomes" id="UP000541636"/>
    </source>
</evidence>
<sequence>MPDTARIHIHAFRVSKTANSAHLENLIDRIGRHRLEDRVRTIVTSSVRIERVTTRHNDAPRETYKLMDFVRFRDTHGPGKASRDHAVSDFDLGPDEYFGEETAALYVPESRWLLVQYNHFGVRPNAMASYFSYFDQQQTNSYELSIKLDPDAERRFMETNDVRRVELDLDLTQMRAADRDRGLGLGTVAQYGANLNGAKLKLTLSVGMDRKRRLGGQVKDAVTDMIQNSEMVTGAQIAGRETPEGQVEVIDLLEEKLTAEASITIGPGRRLDQEERFRALIWARNHWRDILR</sequence>
<protein>
    <submittedName>
        <fullName evidence="1">Uncharacterized protein</fullName>
    </submittedName>
</protein>
<dbReference type="Pfam" id="PF20505">
    <property type="entry name" value="DUF6731"/>
    <property type="match status" value="1"/>
</dbReference>
<name>A0A846ZLK9_9GAMM</name>
<reference evidence="1 2" key="1">
    <citation type="journal article" date="2017" name="Int. J. Syst. Evol. Microbiol.">
        <title>Oleiagrimonas citrea sp. nov., a marine bacterium isolated from tidal flat sediment and emended description of the genus Oleiagrimonas Fang et al. 2015 and Oleiagrimonas soli.</title>
        <authorList>
            <person name="Yang S.H."/>
            <person name="Seo H.S."/>
            <person name="Seong C.N."/>
            <person name="Kwon K.K."/>
        </authorList>
    </citation>
    <scope>NUCLEOTIDE SEQUENCE [LARGE SCALE GENOMIC DNA]</scope>
    <source>
        <strain evidence="1 2">MEBiC09124</strain>
    </source>
</reference>
<comment type="caution">
    <text evidence="1">The sequence shown here is derived from an EMBL/GenBank/DDBJ whole genome shotgun (WGS) entry which is preliminary data.</text>
</comment>
<dbReference type="InterPro" id="IPR046618">
    <property type="entry name" value="DUF6731"/>
</dbReference>
<dbReference type="Proteomes" id="UP000541636">
    <property type="component" value="Unassembled WGS sequence"/>
</dbReference>
<keyword evidence="2" id="KW-1185">Reference proteome</keyword>